<dbReference type="RefSeq" id="WP_137449854.1">
    <property type="nucleotide sequence ID" value="NZ_SZZH01000002.1"/>
</dbReference>
<dbReference type="AlphaFoldDB" id="A0A4U6QGP7"/>
<proteinExistence type="predicted"/>
<dbReference type="EMBL" id="SZZH01000002">
    <property type="protein sequence ID" value="TKV59232.1"/>
    <property type="molecule type" value="Genomic_DNA"/>
</dbReference>
<evidence type="ECO:0000313" key="2">
    <source>
        <dbReference type="Proteomes" id="UP000306985"/>
    </source>
</evidence>
<evidence type="ECO:0000313" key="1">
    <source>
        <dbReference type="EMBL" id="TKV59232.1"/>
    </source>
</evidence>
<organism evidence="1 2">
    <name type="scientific">Nakamurella flava</name>
    <dbReference type="NCBI Taxonomy" id="2576308"/>
    <lineage>
        <taxon>Bacteria</taxon>
        <taxon>Bacillati</taxon>
        <taxon>Actinomycetota</taxon>
        <taxon>Actinomycetes</taxon>
        <taxon>Nakamurellales</taxon>
        <taxon>Nakamurellaceae</taxon>
        <taxon>Nakamurella</taxon>
    </lineage>
</organism>
<name>A0A4U6QGP7_9ACTN</name>
<accession>A0A4U6QGP7</accession>
<reference evidence="1 2" key="1">
    <citation type="submission" date="2019-05" db="EMBL/GenBank/DDBJ databases">
        <title>Nakamurella sp. N5BH11, whole genome shotgun sequence.</title>
        <authorList>
            <person name="Tuo L."/>
        </authorList>
    </citation>
    <scope>NUCLEOTIDE SEQUENCE [LARGE SCALE GENOMIC DNA]</scope>
    <source>
        <strain evidence="1 2">N5BH11</strain>
    </source>
</reference>
<protein>
    <submittedName>
        <fullName evidence="1">Uncharacterized protein</fullName>
    </submittedName>
</protein>
<dbReference type="Proteomes" id="UP000306985">
    <property type="component" value="Unassembled WGS sequence"/>
</dbReference>
<keyword evidence="2" id="KW-1185">Reference proteome</keyword>
<comment type="caution">
    <text evidence="1">The sequence shown here is derived from an EMBL/GenBank/DDBJ whole genome shotgun (WGS) entry which is preliminary data.</text>
</comment>
<sequence length="139" mass="14551">MDVLADGISVDGDRWVLEIDGRADQVTTALRVTTVGGQRLWGLGSRGPGRPSSGHLQLTWGANDIGPSQLIIRASPTVSAIVVVLSDGTREDLILHGDASRLGGRVAALVYPRRLDVHRIDAFSADGSVLNDTSPAGSS</sequence>
<gene>
    <name evidence="1" type="ORF">FDO65_11435</name>
</gene>